<dbReference type="GO" id="GO:0008270">
    <property type="term" value="F:zinc ion binding"/>
    <property type="evidence" value="ECO:0007669"/>
    <property type="project" value="UniProtKB-UniRule"/>
</dbReference>
<dbReference type="PANTHER" id="PTHR10890:SF3">
    <property type="entry name" value="CYSTEINE--TRNA LIGASE, CYTOPLASMIC"/>
    <property type="match status" value="1"/>
</dbReference>
<evidence type="ECO:0000256" key="9">
    <source>
        <dbReference type="ARBA" id="ARBA00023146"/>
    </source>
</evidence>
<dbReference type="InterPro" id="IPR056411">
    <property type="entry name" value="CysS_C"/>
</dbReference>
<comment type="subunit">
    <text evidence="2 10">Monomer.</text>
</comment>
<organism evidence="13 14">
    <name type="scientific">Oceanispirochaeta crateris</name>
    <dbReference type="NCBI Taxonomy" id="2518645"/>
    <lineage>
        <taxon>Bacteria</taxon>
        <taxon>Pseudomonadati</taxon>
        <taxon>Spirochaetota</taxon>
        <taxon>Spirochaetia</taxon>
        <taxon>Spirochaetales</taxon>
        <taxon>Spirochaetaceae</taxon>
        <taxon>Oceanispirochaeta</taxon>
    </lineage>
</organism>
<keyword evidence="3 10" id="KW-0436">Ligase</keyword>
<dbReference type="Gene3D" id="3.40.50.620">
    <property type="entry name" value="HUPs"/>
    <property type="match status" value="1"/>
</dbReference>
<reference evidence="13 14" key="1">
    <citation type="submission" date="2019-02" db="EMBL/GenBank/DDBJ databases">
        <title>Complete Genome Sequence and Methylome Analysis of free living Spirochaetas.</title>
        <authorList>
            <person name="Fomenkov A."/>
            <person name="Dubinina G."/>
            <person name="Leshcheva N."/>
            <person name="Mikheeva N."/>
            <person name="Grabovich M."/>
            <person name="Vincze T."/>
            <person name="Roberts R.J."/>
        </authorList>
    </citation>
    <scope>NUCLEOTIDE SEQUENCE [LARGE SCALE GENOMIC DNA]</scope>
    <source>
        <strain evidence="13 14">K2</strain>
    </source>
</reference>
<dbReference type="Proteomes" id="UP000324209">
    <property type="component" value="Chromosome"/>
</dbReference>
<feature type="binding site" evidence="10">
    <location>
        <position position="247"/>
    </location>
    <ligand>
        <name>Zn(2+)</name>
        <dbReference type="ChEBI" id="CHEBI:29105"/>
    </ligand>
</feature>
<dbReference type="GO" id="GO:0005524">
    <property type="term" value="F:ATP binding"/>
    <property type="evidence" value="ECO:0007669"/>
    <property type="project" value="UniProtKB-UniRule"/>
</dbReference>
<evidence type="ECO:0000259" key="12">
    <source>
        <dbReference type="Pfam" id="PF23493"/>
    </source>
</evidence>
<dbReference type="PRINTS" id="PR00983">
    <property type="entry name" value="TRNASYNTHCYS"/>
</dbReference>
<feature type="short sequence motif" description="'KMSKS' region" evidence="10">
    <location>
        <begin position="279"/>
        <end position="283"/>
    </location>
</feature>
<evidence type="ECO:0000256" key="4">
    <source>
        <dbReference type="ARBA" id="ARBA00022723"/>
    </source>
</evidence>
<dbReference type="InterPro" id="IPR024909">
    <property type="entry name" value="Cys-tRNA/MSH_ligase"/>
</dbReference>
<dbReference type="InterPro" id="IPR014729">
    <property type="entry name" value="Rossmann-like_a/b/a_fold"/>
</dbReference>
<sequence>MKLKLMNSDGRLLQDFRPLVEGQVGLYCCGPTVYNYAHIGNMRAYTYEDVLRRTLEYAGYKVNHVMNVTDVGHLTGDGDDGEDKMIKSAREQGMTVWDIAKHFTDAFFKDSQRLNIKTPLQVCKATEHIQDMIDMVKTLEDKGYTYVAGGNVYFNTAKFPEYGRMANLENQDLQHGARVAVDENKKNYTDFVLWFTNSKFEDQAMTWDSPWGKGYPGWHIECSAMSCKYLGPHFDIHCGGVDHIPIHHTNEIAQSEAANGCKWVNVWLHNEFLLMKNGKMSKSKGGFITLQDLIDKGYDPLDYRYFLLGGHYRSQLIFSWESLDASRSARESLVRKIAIMKKEATPGELSTLSEAGKAVLKDFQDHMAADLNTPRALADLWSLLKNKELTTAEKLTLIMDMDRILGLKLDEVPEDNDQSDNLDKDIEALILERQEARKNKDFKRSDEIRDQLLEQGIQIIDSPDGPKWKKK</sequence>
<dbReference type="Pfam" id="PF01406">
    <property type="entry name" value="tRNA-synt_1e"/>
    <property type="match status" value="1"/>
</dbReference>
<dbReference type="AlphaFoldDB" id="A0A5C1QPB4"/>
<keyword evidence="4 10" id="KW-0479">Metal-binding</keyword>
<dbReference type="GO" id="GO:0006423">
    <property type="term" value="P:cysteinyl-tRNA aminoacylation"/>
    <property type="evidence" value="ECO:0007669"/>
    <property type="project" value="UniProtKB-UniRule"/>
</dbReference>
<feature type="short sequence motif" description="'HIGH' region" evidence="10">
    <location>
        <begin position="31"/>
        <end position="41"/>
    </location>
</feature>
<dbReference type="HAMAP" id="MF_00041">
    <property type="entry name" value="Cys_tRNA_synth"/>
    <property type="match status" value="1"/>
</dbReference>
<keyword evidence="10" id="KW-0963">Cytoplasm</keyword>
<dbReference type="SUPFAM" id="SSF47323">
    <property type="entry name" value="Anticodon-binding domain of a subclass of class I aminoacyl-tRNA synthetases"/>
    <property type="match status" value="1"/>
</dbReference>
<evidence type="ECO:0000256" key="2">
    <source>
        <dbReference type="ARBA" id="ARBA00011245"/>
    </source>
</evidence>
<dbReference type="OrthoDB" id="9815130at2"/>
<evidence type="ECO:0000256" key="6">
    <source>
        <dbReference type="ARBA" id="ARBA00022833"/>
    </source>
</evidence>
<keyword evidence="6 10" id="KW-0862">Zinc</keyword>
<dbReference type="InterPro" id="IPR009080">
    <property type="entry name" value="tRNAsynth_Ia_anticodon-bd"/>
</dbReference>
<evidence type="ECO:0000256" key="7">
    <source>
        <dbReference type="ARBA" id="ARBA00022840"/>
    </source>
</evidence>
<feature type="binding site" evidence="10">
    <location>
        <position position="282"/>
    </location>
    <ligand>
        <name>ATP</name>
        <dbReference type="ChEBI" id="CHEBI:30616"/>
    </ligand>
</feature>
<comment type="cofactor">
    <cofactor evidence="10">
        <name>Zn(2+)</name>
        <dbReference type="ChEBI" id="CHEBI:29105"/>
    </cofactor>
    <text evidence="10">Binds 1 zinc ion per subunit.</text>
</comment>
<dbReference type="Gene3D" id="1.20.120.1910">
    <property type="entry name" value="Cysteine-tRNA ligase, C-terminal anti-codon recognition domain"/>
    <property type="match status" value="1"/>
</dbReference>
<comment type="similarity">
    <text evidence="1 10">Belongs to the class-I aminoacyl-tRNA synthetase family.</text>
</comment>
<keyword evidence="5 10" id="KW-0547">Nucleotide-binding</keyword>
<keyword evidence="9 10" id="KW-0030">Aminoacyl-tRNA synthetase</keyword>
<comment type="subcellular location">
    <subcellularLocation>
        <location evidence="10">Cytoplasm</location>
    </subcellularLocation>
</comment>
<feature type="binding site" evidence="10">
    <location>
        <position position="222"/>
    </location>
    <ligand>
        <name>Zn(2+)</name>
        <dbReference type="ChEBI" id="CHEBI:29105"/>
    </ligand>
</feature>
<keyword evidence="7 10" id="KW-0067">ATP-binding</keyword>
<comment type="catalytic activity">
    <reaction evidence="10">
        <text>tRNA(Cys) + L-cysteine + ATP = L-cysteinyl-tRNA(Cys) + AMP + diphosphate</text>
        <dbReference type="Rhea" id="RHEA:17773"/>
        <dbReference type="Rhea" id="RHEA-COMP:9661"/>
        <dbReference type="Rhea" id="RHEA-COMP:9679"/>
        <dbReference type="ChEBI" id="CHEBI:30616"/>
        <dbReference type="ChEBI" id="CHEBI:33019"/>
        <dbReference type="ChEBI" id="CHEBI:35235"/>
        <dbReference type="ChEBI" id="CHEBI:78442"/>
        <dbReference type="ChEBI" id="CHEBI:78517"/>
        <dbReference type="ChEBI" id="CHEBI:456215"/>
        <dbReference type="EC" id="6.1.1.16"/>
    </reaction>
</comment>
<evidence type="ECO:0000256" key="3">
    <source>
        <dbReference type="ARBA" id="ARBA00022598"/>
    </source>
</evidence>
<proteinExistence type="inferred from homology"/>
<dbReference type="EMBL" id="CP036150">
    <property type="protein sequence ID" value="QEN08022.1"/>
    <property type="molecule type" value="Genomic_DNA"/>
</dbReference>
<evidence type="ECO:0000256" key="1">
    <source>
        <dbReference type="ARBA" id="ARBA00005594"/>
    </source>
</evidence>
<feature type="domain" description="Cysteinyl-tRNA ligase anticodon binding" evidence="12">
    <location>
        <begin position="421"/>
        <end position="465"/>
    </location>
</feature>
<evidence type="ECO:0000313" key="13">
    <source>
        <dbReference type="EMBL" id="QEN08022.1"/>
    </source>
</evidence>
<dbReference type="RefSeq" id="WP_149486102.1">
    <property type="nucleotide sequence ID" value="NZ_CP036150.1"/>
</dbReference>
<feature type="binding site" evidence="10">
    <location>
        <position position="251"/>
    </location>
    <ligand>
        <name>Zn(2+)</name>
        <dbReference type="ChEBI" id="CHEBI:29105"/>
    </ligand>
</feature>
<feature type="domain" description="tRNA synthetases class I catalytic" evidence="11">
    <location>
        <begin position="16"/>
        <end position="326"/>
    </location>
</feature>
<evidence type="ECO:0000313" key="14">
    <source>
        <dbReference type="Proteomes" id="UP000324209"/>
    </source>
</evidence>
<evidence type="ECO:0000256" key="8">
    <source>
        <dbReference type="ARBA" id="ARBA00022917"/>
    </source>
</evidence>
<keyword evidence="8 10" id="KW-0648">Protein biosynthesis</keyword>
<protein>
    <recommendedName>
        <fullName evidence="10">Cysteine--tRNA ligase</fullName>
        <ecNumber evidence="10">6.1.1.16</ecNumber>
    </recommendedName>
    <alternativeName>
        <fullName evidence="10">Cysteinyl-tRNA synthetase</fullName>
        <shortName evidence="10">CysRS</shortName>
    </alternativeName>
</protein>
<dbReference type="SUPFAM" id="SSF52374">
    <property type="entry name" value="Nucleotidylyl transferase"/>
    <property type="match status" value="1"/>
</dbReference>
<gene>
    <name evidence="10 13" type="primary">cysS</name>
    <name evidence="13" type="ORF">EXM22_08500</name>
</gene>
<dbReference type="InterPro" id="IPR032678">
    <property type="entry name" value="tRNA-synt_1_cat_dom"/>
</dbReference>
<dbReference type="CDD" id="cd00672">
    <property type="entry name" value="CysRS_core"/>
    <property type="match status" value="1"/>
</dbReference>
<name>A0A5C1QPB4_9SPIO</name>
<accession>A0A5C1QPB4</accession>
<dbReference type="InterPro" id="IPR015803">
    <property type="entry name" value="Cys-tRNA-ligase"/>
</dbReference>
<dbReference type="Pfam" id="PF23493">
    <property type="entry name" value="CysS_C"/>
    <property type="match status" value="1"/>
</dbReference>
<dbReference type="KEGG" id="ock:EXM22_08500"/>
<keyword evidence="14" id="KW-1185">Reference proteome</keyword>
<dbReference type="GO" id="GO:0004817">
    <property type="term" value="F:cysteine-tRNA ligase activity"/>
    <property type="evidence" value="ECO:0007669"/>
    <property type="project" value="UniProtKB-UniRule"/>
</dbReference>
<evidence type="ECO:0000256" key="10">
    <source>
        <dbReference type="HAMAP-Rule" id="MF_00041"/>
    </source>
</evidence>
<evidence type="ECO:0000256" key="5">
    <source>
        <dbReference type="ARBA" id="ARBA00022741"/>
    </source>
</evidence>
<feature type="binding site" evidence="10">
    <location>
        <position position="29"/>
    </location>
    <ligand>
        <name>Zn(2+)</name>
        <dbReference type="ChEBI" id="CHEBI:29105"/>
    </ligand>
</feature>
<evidence type="ECO:0000259" key="11">
    <source>
        <dbReference type="Pfam" id="PF01406"/>
    </source>
</evidence>
<dbReference type="NCBIfam" id="TIGR00435">
    <property type="entry name" value="cysS"/>
    <property type="match status" value="1"/>
</dbReference>
<dbReference type="GO" id="GO:0005829">
    <property type="term" value="C:cytosol"/>
    <property type="evidence" value="ECO:0007669"/>
    <property type="project" value="TreeGrafter"/>
</dbReference>
<dbReference type="PANTHER" id="PTHR10890">
    <property type="entry name" value="CYSTEINYL-TRNA SYNTHETASE"/>
    <property type="match status" value="1"/>
</dbReference>
<dbReference type="EC" id="6.1.1.16" evidence="10"/>